<keyword evidence="2 5" id="KW-0812">Transmembrane</keyword>
<sequence length="472" mass="50360">MTTVEHETTFDEDHVDPTSAAASMFAGLGLLSEAFLVLTLPVIGLLLNVPDLTTWVPISMIGGMITLGFAGLVYDNVNGRRFLSILVIAIMAASAITLLTSPFPIISVNAFAFSVGGEYAISSAFIGSAQIEENAARGFVMQSVGAFLAAAIMFISFLFNPNNKAAFISTVGTSACLVLLVFSLRVRNYTALHLKERHDADALLPPPLAQQQPQTINRTLTPPTPPTPSRWAKFMSSLNCVNENKSYNELEGDGSTSVVTTPMPTQPNTINWSQSLTAVKTFFFVEAHKWPRPNHVVVLSASASWFLWDVIFYSTKLSQDKLIAEVTGSEDVSTAVNMSLVITTVSLAGALTSVKAVAYFGASKCQLVASVITTALIILLKFFSSSQPYGIILLLTLTFVGQVINTTTFVLPSVHLTSHFKTMGQGLAAASGKLGAVVGVRVFGDGGWGGGWDELIFAGVALIAVSYFLPIN</sequence>
<evidence type="ECO:0000256" key="3">
    <source>
        <dbReference type="ARBA" id="ARBA00022989"/>
    </source>
</evidence>
<dbReference type="Gene3D" id="1.20.1250.20">
    <property type="entry name" value="MFS general substrate transporter like domains"/>
    <property type="match status" value="2"/>
</dbReference>
<keyword evidence="3 5" id="KW-1133">Transmembrane helix</keyword>
<keyword evidence="7" id="KW-1185">Reference proteome</keyword>
<feature type="transmembrane region" description="Helical" evidence="5">
    <location>
        <begin position="105"/>
        <end position="127"/>
    </location>
</feature>
<evidence type="ECO:0000313" key="7">
    <source>
        <dbReference type="Proteomes" id="UP001165122"/>
    </source>
</evidence>
<dbReference type="EMBL" id="BRXW01000522">
    <property type="protein sequence ID" value="GMH62891.1"/>
    <property type="molecule type" value="Genomic_DNA"/>
</dbReference>
<evidence type="ECO:0000256" key="5">
    <source>
        <dbReference type="SAM" id="Phobius"/>
    </source>
</evidence>
<evidence type="ECO:0008006" key="8">
    <source>
        <dbReference type="Google" id="ProtNLM"/>
    </source>
</evidence>
<comment type="caution">
    <text evidence="6">The sequence shown here is derived from an EMBL/GenBank/DDBJ whole genome shotgun (WGS) entry which is preliminary data.</text>
</comment>
<gene>
    <name evidence="6" type="ORF">TrLO_g1081</name>
</gene>
<dbReference type="Proteomes" id="UP001165122">
    <property type="component" value="Unassembled WGS sequence"/>
</dbReference>
<evidence type="ECO:0000256" key="1">
    <source>
        <dbReference type="ARBA" id="ARBA00004141"/>
    </source>
</evidence>
<protein>
    <recommendedName>
        <fullName evidence="8">Major facilitator superfamily (MFS) profile domain-containing protein</fullName>
    </recommendedName>
</protein>
<feature type="transmembrane region" description="Helical" evidence="5">
    <location>
        <begin position="81"/>
        <end position="99"/>
    </location>
</feature>
<feature type="transmembrane region" description="Helical" evidence="5">
    <location>
        <begin position="335"/>
        <end position="358"/>
    </location>
</feature>
<evidence type="ECO:0000313" key="6">
    <source>
        <dbReference type="EMBL" id="GMH62891.1"/>
    </source>
</evidence>
<feature type="transmembrane region" description="Helical" evidence="5">
    <location>
        <begin position="55"/>
        <end position="74"/>
    </location>
</feature>
<feature type="transmembrane region" description="Helical" evidence="5">
    <location>
        <begin position="139"/>
        <end position="159"/>
    </location>
</feature>
<dbReference type="AlphaFoldDB" id="A0A9W7A3P6"/>
<evidence type="ECO:0000256" key="2">
    <source>
        <dbReference type="ARBA" id="ARBA00022692"/>
    </source>
</evidence>
<accession>A0A9W7A3P6</accession>
<comment type="subcellular location">
    <subcellularLocation>
        <location evidence="1">Membrane</location>
        <topology evidence="1">Multi-pass membrane protein</topology>
    </subcellularLocation>
</comment>
<feature type="transmembrane region" description="Helical" evidence="5">
    <location>
        <begin position="165"/>
        <end position="186"/>
    </location>
</feature>
<organism evidence="6 7">
    <name type="scientific">Triparma laevis f. longispina</name>
    <dbReference type="NCBI Taxonomy" id="1714387"/>
    <lineage>
        <taxon>Eukaryota</taxon>
        <taxon>Sar</taxon>
        <taxon>Stramenopiles</taxon>
        <taxon>Ochrophyta</taxon>
        <taxon>Bolidophyceae</taxon>
        <taxon>Parmales</taxon>
        <taxon>Triparmaceae</taxon>
        <taxon>Triparma</taxon>
    </lineage>
</organism>
<evidence type="ECO:0000256" key="4">
    <source>
        <dbReference type="ARBA" id="ARBA00023136"/>
    </source>
</evidence>
<feature type="transmembrane region" description="Helical" evidence="5">
    <location>
        <begin position="28"/>
        <end position="49"/>
    </location>
</feature>
<feature type="transmembrane region" description="Helical" evidence="5">
    <location>
        <begin position="389"/>
        <end position="411"/>
    </location>
</feature>
<keyword evidence="4 5" id="KW-0472">Membrane</keyword>
<dbReference type="SUPFAM" id="SSF103473">
    <property type="entry name" value="MFS general substrate transporter"/>
    <property type="match status" value="1"/>
</dbReference>
<feature type="transmembrane region" description="Helical" evidence="5">
    <location>
        <begin position="365"/>
        <end position="383"/>
    </location>
</feature>
<dbReference type="GO" id="GO:0016020">
    <property type="term" value="C:membrane"/>
    <property type="evidence" value="ECO:0007669"/>
    <property type="project" value="UniProtKB-SubCell"/>
</dbReference>
<name>A0A9W7A3P6_9STRA</name>
<proteinExistence type="predicted"/>
<feature type="transmembrane region" description="Helical" evidence="5">
    <location>
        <begin position="455"/>
        <end position="471"/>
    </location>
</feature>
<dbReference type="PANTHER" id="PTHR24064">
    <property type="entry name" value="SOLUTE CARRIER FAMILY 22 MEMBER"/>
    <property type="match status" value="1"/>
</dbReference>
<reference evidence="7" key="1">
    <citation type="journal article" date="2023" name="Commun. Biol.">
        <title>Genome analysis of Parmales, the sister group of diatoms, reveals the evolutionary specialization of diatoms from phago-mixotrophs to photoautotrophs.</title>
        <authorList>
            <person name="Ban H."/>
            <person name="Sato S."/>
            <person name="Yoshikawa S."/>
            <person name="Yamada K."/>
            <person name="Nakamura Y."/>
            <person name="Ichinomiya M."/>
            <person name="Sato N."/>
            <person name="Blanc-Mathieu R."/>
            <person name="Endo H."/>
            <person name="Kuwata A."/>
            <person name="Ogata H."/>
        </authorList>
    </citation>
    <scope>NUCLEOTIDE SEQUENCE [LARGE SCALE GENOMIC DNA]</scope>
    <source>
        <strain evidence="7">NIES 3700</strain>
    </source>
</reference>
<dbReference type="InterPro" id="IPR036259">
    <property type="entry name" value="MFS_trans_sf"/>
</dbReference>
<dbReference type="OrthoDB" id="433512at2759"/>